<dbReference type="GO" id="GO:0004081">
    <property type="term" value="F:bis(5'-nucleosyl)-tetraphosphatase (asymmetrical) activity"/>
    <property type="evidence" value="ECO:0007669"/>
    <property type="project" value="UniProtKB-EC"/>
</dbReference>
<dbReference type="CDD" id="cd07423">
    <property type="entry name" value="MPP_Prp_like"/>
    <property type="match status" value="1"/>
</dbReference>
<dbReference type="InterPro" id="IPR041780">
    <property type="entry name" value="MPP_PrpE-like"/>
</dbReference>
<dbReference type="GO" id="GO:0016791">
    <property type="term" value="F:phosphatase activity"/>
    <property type="evidence" value="ECO:0007669"/>
    <property type="project" value="TreeGrafter"/>
</dbReference>
<accession>C8XAI7</accession>
<gene>
    <name evidence="3" type="ordered locus">Namu_0942</name>
</gene>
<feature type="domain" description="Calcineurin-like phosphoesterase" evidence="1">
    <location>
        <begin position="183"/>
        <end position="378"/>
    </location>
</feature>
<dbReference type="OrthoDB" id="9807890at2"/>
<dbReference type="EMBL" id="CP001737">
    <property type="protein sequence ID" value="ACV77352.1"/>
    <property type="molecule type" value="Genomic_DNA"/>
</dbReference>
<reference evidence="4" key="1">
    <citation type="submission" date="2009-09" db="EMBL/GenBank/DDBJ databases">
        <title>The complete genome of Nakamurella multipartita DSM 44233.</title>
        <authorList>
            <consortium name="US DOE Joint Genome Institute (JGI-PGF)"/>
            <person name="Lucas S."/>
            <person name="Copeland A."/>
            <person name="Lapidus A."/>
            <person name="Glavina del Rio T."/>
            <person name="Dalin E."/>
            <person name="Tice H."/>
            <person name="Bruce D."/>
            <person name="Goodwin L."/>
            <person name="Pitluck S."/>
            <person name="Kyrpides N."/>
            <person name="Mavromatis K."/>
            <person name="Ivanova N."/>
            <person name="Ovchinnikova G."/>
            <person name="Sims D."/>
            <person name="Meincke L."/>
            <person name="Brettin T."/>
            <person name="Detter J.C."/>
            <person name="Han C."/>
            <person name="Larimer F."/>
            <person name="Land M."/>
            <person name="Hauser L."/>
            <person name="Markowitz V."/>
            <person name="Cheng J.-F."/>
            <person name="Hugenholtz P."/>
            <person name="Woyke T."/>
            <person name="Wu D."/>
            <person name="Klenk H.-P."/>
            <person name="Eisen J.A."/>
        </authorList>
    </citation>
    <scope>NUCLEOTIDE SEQUENCE [LARGE SCALE GENOMIC DNA]</scope>
    <source>
        <strain evidence="4">ATCC 700099 / DSM 44233 / CIP 104796 / JCM 9543 / NBRC 105858 / Y-104</strain>
    </source>
</reference>
<dbReference type="RefSeq" id="WP_015746266.1">
    <property type="nucleotide sequence ID" value="NC_013235.1"/>
</dbReference>
<feature type="domain" description="Polynucleotide kinase-phosphatase ligase" evidence="2">
    <location>
        <begin position="472"/>
        <end position="847"/>
    </location>
</feature>
<dbReference type="STRING" id="479431.Namu_0942"/>
<dbReference type="InParanoid" id="C8XAI7"/>
<dbReference type="InterPro" id="IPR032380">
    <property type="entry name" value="PNKP_ligase_dom"/>
</dbReference>
<dbReference type="SUPFAM" id="SSF56091">
    <property type="entry name" value="DNA ligase/mRNA capping enzyme, catalytic domain"/>
    <property type="match status" value="1"/>
</dbReference>
<dbReference type="GO" id="GO:0005737">
    <property type="term" value="C:cytoplasm"/>
    <property type="evidence" value="ECO:0007669"/>
    <property type="project" value="TreeGrafter"/>
</dbReference>
<evidence type="ECO:0000259" key="2">
    <source>
        <dbReference type="Pfam" id="PF16542"/>
    </source>
</evidence>
<dbReference type="HOGENOM" id="CLU_016728_0_0_11"/>
<dbReference type="NCBIfam" id="TIGR04075">
    <property type="entry name" value="bacter_Pnkp"/>
    <property type="match status" value="1"/>
</dbReference>
<dbReference type="InterPro" id="IPR050126">
    <property type="entry name" value="Ap4A_hydrolase"/>
</dbReference>
<dbReference type="InterPro" id="IPR004843">
    <property type="entry name" value="Calcineurin-like_PHP"/>
</dbReference>
<evidence type="ECO:0000259" key="1">
    <source>
        <dbReference type="Pfam" id="PF00149"/>
    </source>
</evidence>
<dbReference type="AlphaFoldDB" id="C8XAI7"/>
<name>C8XAI7_NAKMY</name>
<dbReference type="eggNOG" id="COG0639">
    <property type="taxonomic scope" value="Bacteria"/>
</dbReference>
<reference evidence="3 4" key="2">
    <citation type="journal article" date="2010" name="Stand. Genomic Sci.">
        <title>Complete genome sequence of Nakamurella multipartita type strain (Y-104).</title>
        <authorList>
            <person name="Tice H."/>
            <person name="Mayilraj S."/>
            <person name="Sims D."/>
            <person name="Lapidus A."/>
            <person name="Nolan M."/>
            <person name="Lucas S."/>
            <person name="Glavina Del Rio T."/>
            <person name="Copeland A."/>
            <person name="Cheng J.F."/>
            <person name="Meincke L."/>
            <person name="Bruce D."/>
            <person name="Goodwin L."/>
            <person name="Pitluck S."/>
            <person name="Ivanova N."/>
            <person name="Mavromatis K."/>
            <person name="Ovchinnikova G."/>
            <person name="Pati A."/>
            <person name="Chen A."/>
            <person name="Palaniappan K."/>
            <person name="Land M."/>
            <person name="Hauser L."/>
            <person name="Chang Y.J."/>
            <person name="Jeffries C.D."/>
            <person name="Detter J.C."/>
            <person name="Brettin T."/>
            <person name="Rohde M."/>
            <person name="Goker M."/>
            <person name="Bristow J."/>
            <person name="Eisen J.A."/>
            <person name="Markowitz V."/>
            <person name="Hugenholtz P."/>
            <person name="Kyrpides N.C."/>
            <person name="Klenk H.P."/>
            <person name="Chen F."/>
        </authorList>
    </citation>
    <scope>NUCLEOTIDE SEQUENCE [LARGE SCALE GENOMIC DNA]</scope>
    <source>
        <strain evidence="4">ATCC 700099 / DSM 44233 / CIP 104796 / JCM 9543 / NBRC 105858 / Y-104</strain>
    </source>
</reference>
<dbReference type="InterPro" id="IPR024028">
    <property type="entry name" value="PNKP_bac"/>
</dbReference>
<dbReference type="Gene3D" id="3.40.50.300">
    <property type="entry name" value="P-loop containing nucleotide triphosphate hydrolases"/>
    <property type="match status" value="1"/>
</dbReference>
<dbReference type="SUPFAM" id="SSF56300">
    <property type="entry name" value="Metallo-dependent phosphatases"/>
    <property type="match status" value="1"/>
</dbReference>
<dbReference type="SUPFAM" id="SSF52540">
    <property type="entry name" value="P-loop containing nucleoside triphosphate hydrolases"/>
    <property type="match status" value="1"/>
</dbReference>
<dbReference type="Pfam" id="PF16542">
    <property type="entry name" value="PNKP_ligase"/>
    <property type="match status" value="1"/>
</dbReference>
<evidence type="ECO:0000313" key="3">
    <source>
        <dbReference type="EMBL" id="ACV77352.1"/>
    </source>
</evidence>
<dbReference type="KEGG" id="nml:Namu_0942"/>
<dbReference type="EC" id="3.6.1.17" evidence="3"/>
<dbReference type="PANTHER" id="PTHR42850">
    <property type="entry name" value="METALLOPHOSPHOESTERASE"/>
    <property type="match status" value="1"/>
</dbReference>
<proteinExistence type="predicted"/>
<keyword evidence="3" id="KW-0378">Hydrolase</keyword>
<dbReference type="Proteomes" id="UP000002218">
    <property type="component" value="Chromosome"/>
</dbReference>
<dbReference type="InterPro" id="IPR027417">
    <property type="entry name" value="P-loop_NTPase"/>
</dbReference>
<dbReference type="PANTHER" id="PTHR42850:SF7">
    <property type="entry name" value="BIS(5'-NUCLEOSYL)-TETRAPHOSPHATASE PRPE [ASYMMETRICAL]"/>
    <property type="match status" value="1"/>
</dbReference>
<dbReference type="Pfam" id="PF00149">
    <property type="entry name" value="Metallophos"/>
    <property type="match status" value="1"/>
</dbReference>
<sequence>MTRELAVPELSLVVLIGVSGSGKSTFARTHFRPTEVISSDFCRGLVADDENDQAATPLAFQLLDYIAGLRLAAGRLTVVDATNVQPEARRRLVALAREHDVLPVAIVLDVPERVALDRNASRPDRDFGPHVVRRQRDQLRRGLRGLQREGFRTVHTLRGVPEIAEVTITRTRLYSDRRDEHGPFDVIGDVHGCRAELETLLQDMGYQLIRDERGRPVDARCPGRRAVFLGDLVDRGPDTPGVLRLVMGMVAAGHALCVPGNHEHKLVRALSGRNVQVTHGLAESLAQLAAETPEFRDQVRTFLDELISHFVLDDGKLVVSHAGVIEKYQGRASGRVRSFCLYGQTTGETDEFGLPVRYPWAQEYRGRAMVLYGHTPVPEPEWINNTMCLDTGCVFGGRLTALRYPERELVSVPAARVYHEPARPFAANAQAATAGTIVRDPEVLDIADVTGRRVLETGYLSKISVREENAAAALEVMSRFAVDPRWLLYLPPTMSPVATSAQPPWLEHPHQAFEYFRGEGVDQVVCQEKHMGSRAVALICRSATVAADRFGAAGELGQVWTRTGRAFFPAALTAALVDRLRAAAEKAGLFDDLGASWLLLDAELLPWNAKAGQLLREQYAPVGAAARAALPAAIGVLEAAAAAGRDVGDLLDRTRRRAANAQAFTDAYRRYCWPTDGLDGVRIAPFQVLASDGASYQGRPHAWHLAQADRLAAADPNLVTTTARQIVDTTDEDSIAAATAWWIELTGRGGEGMVVKPAANLTRGRRGLVQPGLKVRGREYLRIIYGPDYTEPVHLDRLRERQLGHKRSLAQREYALGLEALDRLARDEPLWRVHECVFAVLALESEPVDPRL</sequence>
<dbReference type="Gene3D" id="3.60.21.10">
    <property type="match status" value="1"/>
</dbReference>
<dbReference type="Pfam" id="PF13671">
    <property type="entry name" value="AAA_33"/>
    <property type="match status" value="1"/>
</dbReference>
<protein>
    <submittedName>
        <fullName evidence="3">Bis(5'-nucleosyl)-tetraphosphatase(Asymmetrical)</fullName>
        <ecNumber evidence="3">3.6.1.17</ecNumber>
    </submittedName>
</protein>
<evidence type="ECO:0000313" key="4">
    <source>
        <dbReference type="Proteomes" id="UP000002218"/>
    </source>
</evidence>
<organism evidence="3 4">
    <name type="scientific">Nakamurella multipartita (strain ATCC 700099 / DSM 44233 / CIP 104796 / JCM 9543 / NBRC 105858 / Y-104)</name>
    <name type="common">Microsphaera multipartita</name>
    <dbReference type="NCBI Taxonomy" id="479431"/>
    <lineage>
        <taxon>Bacteria</taxon>
        <taxon>Bacillati</taxon>
        <taxon>Actinomycetota</taxon>
        <taxon>Actinomycetes</taxon>
        <taxon>Nakamurellales</taxon>
        <taxon>Nakamurellaceae</taxon>
        <taxon>Nakamurella</taxon>
    </lineage>
</organism>
<dbReference type="Gene3D" id="3.30.470.30">
    <property type="entry name" value="DNA ligase/mRNA capping enzyme"/>
    <property type="match status" value="2"/>
</dbReference>
<dbReference type="InterPro" id="IPR029052">
    <property type="entry name" value="Metallo-depent_PP-like"/>
</dbReference>
<dbReference type="eggNOG" id="COG4639">
    <property type="taxonomic scope" value="Bacteria"/>
</dbReference>
<keyword evidence="4" id="KW-1185">Reference proteome</keyword>